<dbReference type="Proteomes" id="UP000799640">
    <property type="component" value="Unassembled WGS sequence"/>
</dbReference>
<evidence type="ECO:0000313" key="2">
    <source>
        <dbReference type="EMBL" id="KAF2399094.1"/>
    </source>
</evidence>
<evidence type="ECO:0000313" key="3">
    <source>
        <dbReference type="Proteomes" id="UP000799640"/>
    </source>
</evidence>
<feature type="region of interest" description="Disordered" evidence="1">
    <location>
        <begin position="44"/>
        <end position="72"/>
    </location>
</feature>
<feature type="compositionally biased region" description="Basic residues" evidence="1">
    <location>
        <begin position="96"/>
        <end position="108"/>
    </location>
</feature>
<feature type="compositionally biased region" description="Polar residues" evidence="1">
    <location>
        <begin position="44"/>
        <end position="68"/>
    </location>
</feature>
<evidence type="ECO:0000256" key="1">
    <source>
        <dbReference type="SAM" id="MobiDB-lite"/>
    </source>
</evidence>
<name>A0A6G1HT48_9PEZI</name>
<accession>A0A6G1HT48</accession>
<dbReference type="AlphaFoldDB" id="A0A6G1HT48"/>
<feature type="region of interest" description="Disordered" evidence="1">
    <location>
        <begin position="1"/>
        <end position="21"/>
    </location>
</feature>
<reference evidence="2" key="1">
    <citation type="journal article" date="2020" name="Stud. Mycol.">
        <title>101 Dothideomycetes genomes: a test case for predicting lifestyles and emergence of pathogens.</title>
        <authorList>
            <person name="Haridas S."/>
            <person name="Albert R."/>
            <person name="Binder M."/>
            <person name="Bloem J."/>
            <person name="Labutti K."/>
            <person name="Salamov A."/>
            <person name="Andreopoulos B."/>
            <person name="Baker S."/>
            <person name="Barry K."/>
            <person name="Bills G."/>
            <person name="Bluhm B."/>
            <person name="Cannon C."/>
            <person name="Castanera R."/>
            <person name="Culley D."/>
            <person name="Daum C."/>
            <person name="Ezra D."/>
            <person name="Gonzalez J."/>
            <person name="Henrissat B."/>
            <person name="Kuo A."/>
            <person name="Liang C."/>
            <person name="Lipzen A."/>
            <person name="Lutzoni F."/>
            <person name="Magnuson J."/>
            <person name="Mondo S."/>
            <person name="Nolan M."/>
            <person name="Ohm R."/>
            <person name="Pangilinan J."/>
            <person name="Park H.-J."/>
            <person name="Ramirez L."/>
            <person name="Alfaro M."/>
            <person name="Sun H."/>
            <person name="Tritt A."/>
            <person name="Yoshinaga Y."/>
            <person name="Zwiers L.-H."/>
            <person name="Turgeon B."/>
            <person name="Goodwin S."/>
            <person name="Spatafora J."/>
            <person name="Crous P."/>
            <person name="Grigoriev I."/>
        </authorList>
    </citation>
    <scope>NUCLEOTIDE SEQUENCE</scope>
    <source>
        <strain evidence="2">CBS 262.69</strain>
    </source>
</reference>
<organism evidence="2 3">
    <name type="scientific">Trichodelitschia bisporula</name>
    <dbReference type="NCBI Taxonomy" id="703511"/>
    <lineage>
        <taxon>Eukaryota</taxon>
        <taxon>Fungi</taxon>
        <taxon>Dikarya</taxon>
        <taxon>Ascomycota</taxon>
        <taxon>Pezizomycotina</taxon>
        <taxon>Dothideomycetes</taxon>
        <taxon>Dothideomycetes incertae sedis</taxon>
        <taxon>Phaeotrichales</taxon>
        <taxon>Phaeotrichaceae</taxon>
        <taxon>Trichodelitschia</taxon>
    </lineage>
</organism>
<dbReference type="EMBL" id="ML996698">
    <property type="protein sequence ID" value="KAF2399094.1"/>
    <property type="molecule type" value="Genomic_DNA"/>
</dbReference>
<gene>
    <name evidence="2" type="ORF">EJ06DRAFT_70548</name>
</gene>
<feature type="region of interest" description="Disordered" evidence="1">
    <location>
        <begin position="94"/>
        <end position="129"/>
    </location>
</feature>
<sequence>MAEFRSFSLPPDQPRHDPAPWGCAKYHHSTPPALLLAISQATSIADQPSQRNPSTAVTRPHSPSTRQNAGKACRAPGGCGKIEGHGLKVFADAAHHGRPRGRGKRRGGLRSDVGNMMPALTPLNSNPSRTTLSLSTGRWNRLPAVVVHASRSSAMLCCMRSAVRSSQARVIMPRWTRLDPAVPIEQQDRLPVILRASVQHPSPLKAVIHM</sequence>
<keyword evidence="3" id="KW-1185">Reference proteome</keyword>
<proteinExistence type="predicted"/>
<protein>
    <submittedName>
        <fullName evidence="2">Uncharacterized protein</fullName>
    </submittedName>
</protein>